<dbReference type="NCBIfam" id="TIGR01679">
    <property type="entry name" value="bact_FAD_ox"/>
    <property type="match status" value="1"/>
</dbReference>
<dbReference type="GO" id="GO:0003885">
    <property type="term" value="F:D-arabinono-1,4-lactone oxidase activity"/>
    <property type="evidence" value="ECO:0007669"/>
    <property type="project" value="InterPro"/>
</dbReference>
<sequence>MHEQKQSQHWSNWSGLQSSNPRQILYPENIAELQEIVKNNPKIRVVGAGHSFTPLVCTDESLLSLDHISGVEKSDLAHCQSTIFAGTRLFNLPRYLDPINQSLMQQGDIDQQSLAGAVSTGTHGTGANLKCISAYVESFELLTATGELLQCSSHENAEIFAAGRVALGSFGILTKITMQNKARYKLKEHIELCSLDQMKQNIHQWKQQHRHIECFIFSYQNQLMLKTLDETELDIIPRTESWPSEDALLTMCSELTKSFPKLNPYLQKLLGIFVKSTTFIDWSGKIFPTPRNTKFNEMEYQIPVDQGLECLDEVLHALRAKHVATFFPLEFRFVQGDDIWLSPFYQQDSISISVHQYHKQDPRLIFDVVEPILQRYKGRPHWGKMHTLSTNKLRDLYPRWDDFLQLRAALDPQAKFLNPYLEKLFLSEN</sequence>
<evidence type="ECO:0000256" key="1">
    <source>
        <dbReference type="ARBA" id="ARBA00022827"/>
    </source>
</evidence>
<dbReference type="InterPro" id="IPR036318">
    <property type="entry name" value="FAD-bd_PCMH-like_sf"/>
</dbReference>
<evidence type="ECO:0000313" key="4">
    <source>
        <dbReference type="EMBL" id="MDQ9072055.1"/>
    </source>
</evidence>
<dbReference type="Pfam" id="PF01565">
    <property type="entry name" value="FAD_binding_4"/>
    <property type="match status" value="1"/>
</dbReference>
<feature type="domain" description="FAD-binding PCMH-type" evidence="3">
    <location>
        <begin position="17"/>
        <end position="183"/>
    </location>
</feature>
<dbReference type="EMBL" id="JAVIDA010000014">
    <property type="protein sequence ID" value="MDQ9072055.1"/>
    <property type="molecule type" value="Genomic_DNA"/>
</dbReference>
<dbReference type="InterPro" id="IPR016171">
    <property type="entry name" value="Vanillyl_alc_oxidase_C-sub2"/>
</dbReference>
<keyword evidence="1" id="KW-0274">FAD</keyword>
<organism evidence="4 5">
    <name type="scientific">Acinetobacter gerneri</name>
    <dbReference type="NCBI Taxonomy" id="202952"/>
    <lineage>
        <taxon>Bacteria</taxon>
        <taxon>Pseudomonadati</taxon>
        <taxon>Pseudomonadota</taxon>
        <taxon>Gammaproteobacteria</taxon>
        <taxon>Moraxellales</taxon>
        <taxon>Moraxellaceae</taxon>
        <taxon>Acinetobacter</taxon>
    </lineage>
</organism>
<dbReference type="InterPro" id="IPR016167">
    <property type="entry name" value="FAD-bd_PCMH_sub1"/>
</dbReference>
<dbReference type="PIRSF" id="PIRSF000136">
    <property type="entry name" value="LGO_GLO"/>
    <property type="match status" value="1"/>
</dbReference>
<name>A0AAW8JKB4_9GAMM</name>
<dbReference type="Gene3D" id="1.10.45.10">
    <property type="entry name" value="Vanillyl-alcohol Oxidase, Chain A, domain 4"/>
    <property type="match status" value="1"/>
</dbReference>
<accession>A0AAW8JKB4</accession>
<evidence type="ECO:0000256" key="2">
    <source>
        <dbReference type="ARBA" id="ARBA00023002"/>
    </source>
</evidence>
<evidence type="ECO:0000313" key="5">
    <source>
        <dbReference type="Proteomes" id="UP001243195"/>
    </source>
</evidence>
<keyword evidence="2" id="KW-0560">Oxidoreductase</keyword>
<dbReference type="PANTHER" id="PTHR43762:SF1">
    <property type="entry name" value="D-ARABINONO-1,4-LACTONE OXIDASE"/>
    <property type="match status" value="1"/>
</dbReference>
<dbReference type="AlphaFoldDB" id="A0AAW8JKB4"/>
<proteinExistence type="predicted"/>
<dbReference type="GO" id="GO:0071949">
    <property type="term" value="F:FAD binding"/>
    <property type="evidence" value="ECO:0007669"/>
    <property type="project" value="InterPro"/>
</dbReference>
<dbReference type="Pfam" id="PF04030">
    <property type="entry name" value="ALO"/>
    <property type="match status" value="1"/>
</dbReference>
<comment type="caution">
    <text evidence="4">The sequence shown here is derived from an EMBL/GenBank/DDBJ whole genome shotgun (WGS) entry which is preliminary data.</text>
</comment>
<protein>
    <submittedName>
        <fullName evidence="4">D-arabinono-1,4-lactone oxidase</fullName>
    </submittedName>
</protein>
<dbReference type="Proteomes" id="UP001243195">
    <property type="component" value="Unassembled WGS sequence"/>
</dbReference>
<dbReference type="PANTHER" id="PTHR43762">
    <property type="entry name" value="L-GULONOLACTONE OXIDASE"/>
    <property type="match status" value="1"/>
</dbReference>
<dbReference type="InterPro" id="IPR010031">
    <property type="entry name" value="FAD_lactone_oxidase-like"/>
</dbReference>
<dbReference type="Gene3D" id="3.30.43.10">
    <property type="entry name" value="Uridine Diphospho-n-acetylenolpyruvylglucosamine Reductase, domain 2"/>
    <property type="match status" value="1"/>
</dbReference>
<keyword evidence="1" id="KW-0285">Flavoprotein</keyword>
<evidence type="ECO:0000259" key="3">
    <source>
        <dbReference type="PROSITE" id="PS51387"/>
    </source>
</evidence>
<dbReference type="PROSITE" id="PS51387">
    <property type="entry name" value="FAD_PCMH"/>
    <property type="match status" value="1"/>
</dbReference>
<dbReference type="GO" id="GO:0016020">
    <property type="term" value="C:membrane"/>
    <property type="evidence" value="ECO:0007669"/>
    <property type="project" value="InterPro"/>
</dbReference>
<dbReference type="Gene3D" id="3.30.70.2520">
    <property type="match status" value="1"/>
</dbReference>
<reference evidence="4" key="1">
    <citation type="submission" date="2023-08" db="EMBL/GenBank/DDBJ databases">
        <title>Emergence of clinically-relevant ST2 carbapenem-resistant Acinetobacter baumannii strains in hospital sewages in Zhejiang, East of China.</title>
        <authorList>
            <person name="Kaichao C."/>
            <person name="Zhang R."/>
        </authorList>
    </citation>
    <scope>NUCLEOTIDE SEQUENCE</scope>
    <source>
        <strain evidence="4">M-SY-60</strain>
    </source>
</reference>
<dbReference type="InterPro" id="IPR007173">
    <property type="entry name" value="ALO_C"/>
</dbReference>
<dbReference type="Gene3D" id="3.30.465.10">
    <property type="match status" value="1"/>
</dbReference>
<dbReference type="RefSeq" id="WP_308956539.1">
    <property type="nucleotide sequence ID" value="NZ_JASVDU010000019.1"/>
</dbReference>
<dbReference type="InterPro" id="IPR006094">
    <property type="entry name" value="Oxid_FAD_bind_N"/>
</dbReference>
<dbReference type="InterPro" id="IPR016169">
    <property type="entry name" value="FAD-bd_PCMH_sub2"/>
</dbReference>
<dbReference type="InterPro" id="IPR016166">
    <property type="entry name" value="FAD-bd_PCMH"/>
</dbReference>
<gene>
    <name evidence="4" type="ORF">RFH51_11355</name>
</gene>
<dbReference type="SUPFAM" id="SSF56176">
    <property type="entry name" value="FAD-binding/transporter-associated domain-like"/>
    <property type="match status" value="1"/>
</dbReference>